<comment type="similarity">
    <text evidence="1">Belongs to the malate synthase family.</text>
</comment>
<dbReference type="CDD" id="cd00727">
    <property type="entry name" value="malate_synt_A"/>
    <property type="match status" value="1"/>
</dbReference>
<evidence type="ECO:0000256" key="1">
    <source>
        <dbReference type="ARBA" id="ARBA00006394"/>
    </source>
</evidence>
<feature type="domain" description="Malate synthase C-terminal" evidence="10">
    <location>
        <begin position="415"/>
        <end position="536"/>
    </location>
</feature>
<sequence length="537" mass="60762">MSSTPTGLRQQPHEVRVTGPIGTGFETVLTSEALHFVAELERHFGGRRRELLKLREERQVRLNGGELPDFPEQSSDIRQSEWKVRPAPADLQDRRVEITGPVDRKMLINALNSGAKCFMADLEDAHSPTWEATVEGQINLREAVNRTLSYTSPEGKAYSLKDELATLIVRPRGWHLEEKHVLVDGRRLSAALFDYGLYLFHNAKALLDRGTGPYFYLPKMENHMEAQLWRDIFMWSEKQLGLEHGTIRCTVLIETITAVFEMDEILYELRDYICGLNCGRWDYIFSFIKRFHAHPECVLPDRSQVTMSVPFLRTYSKLLINTCHRRGAHAMGGMAAQIPIRDDAEADAEAKQKVRLDKEREAGDGHDGTWVAHPGLVPIAMEVFDHHMPGPNQLDQLDDGLVVAGSDLLQVPEGEITEAGLRNNISAALRYMAAWLGGRGAVPIHHLMEDAATAEIARSQIWQWIRYPKGVLNDGRDVTYQLFDHAVSDELELIRKEAGELAYEAGQYELAATLLRQIVAADEFEEFLTLPAYEQLD</sequence>
<dbReference type="Pfam" id="PF01274">
    <property type="entry name" value="MS_TIM-barrel"/>
    <property type="match status" value="1"/>
</dbReference>
<dbReference type="GO" id="GO:0006097">
    <property type="term" value="P:glyoxylate cycle"/>
    <property type="evidence" value="ECO:0007669"/>
    <property type="project" value="UniProtKB-KW"/>
</dbReference>
<dbReference type="InterPro" id="IPR048355">
    <property type="entry name" value="MS_C"/>
</dbReference>
<keyword evidence="5 11" id="KW-0808">Transferase</keyword>
<evidence type="ECO:0000256" key="2">
    <source>
        <dbReference type="ARBA" id="ARBA00012636"/>
    </source>
</evidence>
<evidence type="ECO:0000256" key="5">
    <source>
        <dbReference type="ARBA" id="ARBA00022679"/>
    </source>
</evidence>
<dbReference type="PANTHER" id="PTHR42902">
    <property type="entry name" value="MALATE SYNTHASE"/>
    <property type="match status" value="1"/>
</dbReference>
<evidence type="ECO:0000259" key="9">
    <source>
        <dbReference type="Pfam" id="PF20656"/>
    </source>
</evidence>
<dbReference type="InterPro" id="IPR001465">
    <property type="entry name" value="Malate_synthase_TIM"/>
</dbReference>
<comment type="catalytic activity">
    <reaction evidence="6">
        <text>glyoxylate + acetyl-CoA + H2O = (S)-malate + CoA + H(+)</text>
        <dbReference type="Rhea" id="RHEA:18181"/>
        <dbReference type="ChEBI" id="CHEBI:15377"/>
        <dbReference type="ChEBI" id="CHEBI:15378"/>
        <dbReference type="ChEBI" id="CHEBI:15589"/>
        <dbReference type="ChEBI" id="CHEBI:36655"/>
        <dbReference type="ChEBI" id="CHEBI:57287"/>
        <dbReference type="ChEBI" id="CHEBI:57288"/>
        <dbReference type="EC" id="2.3.3.9"/>
    </reaction>
</comment>
<dbReference type="RefSeq" id="WP_069124477.1">
    <property type="nucleotide sequence ID" value="NZ_MARB01000009.1"/>
</dbReference>
<dbReference type="PIRSF" id="PIRSF001363">
    <property type="entry name" value="Malate_synth"/>
    <property type="match status" value="1"/>
</dbReference>
<dbReference type="FunFam" id="1.20.1220.12:FF:000001">
    <property type="entry name" value="Malate synthase"/>
    <property type="match status" value="1"/>
</dbReference>
<reference evidence="11 12" key="1">
    <citation type="submission" date="2016-06" db="EMBL/GenBank/DDBJ databases">
        <title>Genome sequence of endosymbiont of Candidatus Endolucinida thiodiazotropha.</title>
        <authorList>
            <person name="Poehlein A."/>
            <person name="Koenig S."/>
            <person name="Heiden S.E."/>
            <person name="Thuermer A."/>
            <person name="Voget S."/>
            <person name="Daniel R."/>
            <person name="Markert S."/>
            <person name="Gros O."/>
            <person name="Schweder T."/>
        </authorList>
    </citation>
    <scope>NUCLEOTIDE SEQUENCE [LARGE SCALE GENOMIC DNA]</scope>
    <source>
        <strain evidence="11 12">COS</strain>
    </source>
</reference>
<evidence type="ECO:0000259" key="10">
    <source>
        <dbReference type="Pfam" id="PF20659"/>
    </source>
</evidence>
<feature type="domain" description="Malate synthase N-terminal" evidence="9">
    <location>
        <begin position="14"/>
        <end position="72"/>
    </location>
</feature>
<dbReference type="Gene3D" id="1.20.1220.12">
    <property type="entry name" value="Malate synthase, domain III"/>
    <property type="match status" value="1"/>
</dbReference>
<accession>A0A7Z0VLP8</accession>
<protein>
    <recommendedName>
        <fullName evidence="2">malate synthase</fullName>
        <ecNumber evidence="2">2.3.3.9</ecNumber>
    </recommendedName>
</protein>
<dbReference type="GO" id="GO:0004474">
    <property type="term" value="F:malate synthase activity"/>
    <property type="evidence" value="ECO:0007669"/>
    <property type="project" value="UniProtKB-EC"/>
</dbReference>
<keyword evidence="3" id="KW-0329">Glyoxylate bypass</keyword>
<feature type="active site" description="Proton acceptor" evidence="7">
    <location>
        <position position="170"/>
    </location>
</feature>
<feature type="domain" description="Malate synthase TIM barrel" evidence="8">
    <location>
        <begin position="166"/>
        <end position="410"/>
    </location>
</feature>
<evidence type="ECO:0000256" key="3">
    <source>
        <dbReference type="ARBA" id="ARBA00022435"/>
    </source>
</evidence>
<keyword evidence="11" id="KW-0012">Acyltransferase</keyword>
<comment type="caution">
    <text evidence="11">The sequence shown here is derived from an EMBL/GenBank/DDBJ whole genome shotgun (WGS) entry which is preliminary data.</text>
</comment>
<evidence type="ECO:0000313" key="11">
    <source>
        <dbReference type="EMBL" id="ODJ87870.1"/>
    </source>
</evidence>
<name>A0A7Z0VLP8_9GAMM</name>
<evidence type="ECO:0000256" key="6">
    <source>
        <dbReference type="ARBA" id="ARBA00047918"/>
    </source>
</evidence>
<feature type="active site" description="Proton donor" evidence="7">
    <location>
        <position position="450"/>
    </location>
</feature>
<dbReference type="OrthoDB" id="9768429at2"/>
<dbReference type="Proteomes" id="UP000094769">
    <property type="component" value="Unassembled WGS sequence"/>
</dbReference>
<dbReference type="NCBIfam" id="TIGR01344">
    <property type="entry name" value="malate_syn_A"/>
    <property type="match status" value="1"/>
</dbReference>
<dbReference type="Pfam" id="PF20656">
    <property type="entry name" value="MS_N"/>
    <property type="match status" value="1"/>
</dbReference>
<dbReference type="AlphaFoldDB" id="A0A7Z0VLP8"/>
<dbReference type="InterPro" id="IPR046363">
    <property type="entry name" value="MS_N_TIM-barrel_dom"/>
</dbReference>
<organism evidence="11 12">
    <name type="scientific">Candidatus Thiodiazotropha endolucinida</name>
    <dbReference type="NCBI Taxonomy" id="1655433"/>
    <lineage>
        <taxon>Bacteria</taxon>
        <taxon>Pseudomonadati</taxon>
        <taxon>Pseudomonadota</taxon>
        <taxon>Gammaproteobacteria</taxon>
        <taxon>Chromatiales</taxon>
        <taxon>Sedimenticolaceae</taxon>
        <taxon>Candidatus Thiodiazotropha</taxon>
    </lineage>
</organism>
<proteinExistence type="inferred from homology"/>
<dbReference type="InterPro" id="IPR048356">
    <property type="entry name" value="MS_N"/>
</dbReference>
<dbReference type="GO" id="GO:0005737">
    <property type="term" value="C:cytoplasm"/>
    <property type="evidence" value="ECO:0007669"/>
    <property type="project" value="TreeGrafter"/>
</dbReference>
<dbReference type="EMBL" id="MARB01000009">
    <property type="protein sequence ID" value="ODJ87870.1"/>
    <property type="molecule type" value="Genomic_DNA"/>
</dbReference>
<dbReference type="EC" id="2.3.3.9" evidence="2"/>
<evidence type="ECO:0000256" key="7">
    <source>
        <dbReference type="PIRSR" id="PIRSR001363-1"/>
    </source>
</evidence>
<dbReference type="InterPro" id="IPR011076">
    <property type="entry name" value="Malate_synth_sf"/>
</dbReference>
<dbReference type="InterPro" id="IPR006252">
    <property type="entry name" value="Malate_synthA"/>
</dbReference>
<dbReference type="GO" id="GO:0006099">
    <property type="term" value="P:tricarboxylic acid cycle"/>
    <property type="evidence" value="ECO:0007669"/>
    <property type="project" value="UniProtKB-KW"/>
</dbReference>
<evidence type="ECO:0000313" key="12">
    <source>
        <dbReference type="Proteomes" id="UP000094769"/>
    </source>
</evidence>
<dbReference type="Pfam" id="PF20659">
    <property type="entry name" value="MS_C"/>
    <property type="match status" value="1"/>
</dbReference>
<dbReference type="FunFam" id="3.20.20.360:FF:000001">
    <property type="entry name" value="Malate synthase"/>
    <property type="match status" value="1"/>
</dbReference>
<dbReference type="Gene3D" id="3.20.20.360">
    <property type="entry name" value="Malate synthase, domain 3"/>
    <property type="match status" value="1"/>
</dbReference>
<dbReference type="InterPro" id="IPR044856">
    <property type="entry name" value="Malate_synth_C_sf"/>
</dbReference>
<gene>
    <name evidence="11" type="primary">aceB</name>
    <name evidence="11" type="ORF">CODIS_19780</name>
</gene>
<keyword evidence="4" id="KW-0816">Tricarboxylic acid cycle</keyword>
<evidence type="ECO:0000256" key="4">
    <source>
        <dbReference type="ARBA" id="ARBA00022532"/>
    </source>
</evidence>
<evidence type="ECO:0000259" key="8">
    <source>
        <dbReference type="Pfam" id="PF01274"/>
    </source>
</evidence>
<keyword evidence="12" id="KW-1185">Reference proteome</keyword>
<dbReference type="PANTHER" id="PTHR42902:SF1">
    <property type="entry name" value="MALATE SYNTHASE 1-RELATED"/>
    <property type="match status" value="1"/>
</dbReference>
<dbReference type="SUPFAM" id="SSF51645">
    <property type="entry name" value="Malate synthase G"/>
    <property type="match status" value="1"/>
</dbReference>